<dbReference type="PANTHER" id="PTHR43133">
    <property type="entry name" value="RNA POLYMERASE ECF-TYPE SIGMA FACTO"/>
    <property type="match status" value="1"/>
</dbReference>
<organism evidence="7 8">
    <name type="scientific">Anseongella ginsenosidimutans</name>
    <dbReference type="NCBI Taxonomy" id="496056"/>
    <lineage>
        <taxon>Bacteria</taxon>
        <taxon>Pseudomonadati</taxon>
        <taxon>Bacteroidota</taxon>
        <taxon>Sphingobacteriia</taxon>
        <taxon>Sphingobacteriales</taxon>
        <taxon>Sphingobacteriaceae</taxon>
        <taxon>Anseongella</taxon>
    </lineage>
</organism>
<comment type="caution">
    <text evidence="7">The sequence shown here is derived from an EMBL/GenBank/DDBJ whole genome shotgun (WGS) entry which is preliminary data.</text>
</comment>
<dbReference type="InterPro" id="IPR039425">
    <property type="entry name" value="RNA_pol_sigma-70-like"/>
</dbReference>
<evidence type="ECO:0000256" key="2">
    <source>
        <dbReference type="ARBA" id="ARBA00023015"/>
    </source>
</evidence>
<dbReference type="Pfam" id="PF08281">
    <property type="entry name" value="Sigma70_r4_2"/>
    <property type="match status" value="1"/>
</dbReference>
<dbReference type="Proteomes" id="UP000295807">
    <property type="component" value="Unassembled WGS sequence"/>
</dbReference>
<dbReference type="InterPro" id="IPR013324">
    <property type="entry name" value="RNA_pol_sigma_r3/r4-like"/>
</dbReference>
<gene>
    <name evidence="7" type="ORF">EDD80_101264</name>
</gene>
<dbReference type="NCBIfam" id="TIGR02985">
    <property type="entry name" value="Sig70_bacteroi1"/>
    <property type="match status" value="1"/>
</dbReference>
<dbReference type="GO" id="GO:0016987">
    <property type="term" value="F:sigma factor activity"/>
    <property type="evidence" value="ECO:0007669"/>
    <property type="project" value="UniProtKB-KW"/>
</dbReference>
<dbReference type="EMBL" id="SMAD01000001">
    <property type="protein sequence ID" value="TCS90066.1"/>
    <property type="molecule type" value="Genomic_DNA"/>
</dbReference>
<dbReference type="PANTHER" id="PTHR43133:SF46">
    <property type="entry name" value="RNA POLYMERASE SIGMA-70 FACTOR ECF SUBFAMILY"/>
    <property type="match status" value="1"/>
</dbReference>
<feature type="domain" description="RNA polymerase sigma-70 region 2" evidence="5">
    <location>
        <begin position="42"/>
        <end position="109"/>
    </location>
</feature>
<evidence type="ECO:0000256" key="3">
    <source>
        <dbReference type="ARBA" id="ARBA00023082"/>
    </source>
</evidence>
<evidence type="ECO:0000259" key="5">
    <source>
        <dbReference type="Pfam" id="PF04542"/>
    </source>
</evidence>
<keyword evidence="3" id="KW-0731">Sigma factor</keyword>
<dbReference type="NCBIfam" id="TIGR02937">
    <property type="entry name" value="sigma70-ECF"/>
    <property type="match status" value="1"/>
</dbReference>
<dbReference type="GO" id="GO:0003677">
    <property type="term" value="F:DNA binding"/>
    <property type="evidence" value="ECO:0007669"/>
    <property type="project" value="InterPro"/>
</dbReference>
<dbReference type="InterPro" id="IPR036388">
    <property type="entry name" value="WH-like_DNA-bd_sf"/>
</dbReference>
<evidence type="ECO:0000313" key="8">
    <source>
        <dbReference type="Proteomes" id="UP000295807"/>
    </source>
</evidence>
<accession>A0A4R3KYF1</accession>
<feature type="domain" description="RNA polymerase sigma factor 70 region 4 type 2" evidence="6">
    <location>
        <begin position="143"/>
        <end position="189"/>
    </location>
</feature>
<evidence type="ECO:0000259" key="6">
    <source>
        <dbReference type="Pfam" id="PF08281"/>
    </source>
</evidence>
<comment type="similarity">
    <text evidence="1">Belongs to the sigma-70 factor family. ECF subfamily.</text>
</comment>
<evidence type="ECO:0000313" key="7">
    <source>
        <dbReference type="EMBL" id="TCS90066.1"/>
    </source>
</evidence>
<keyword evidence="2" id="KW-0805">Transcription regulation</keyword>
<dbReference type="SUPFAM" id="SSF88946">
    <property type="entry name" value="Sigma2 domain of RNA polymerase sigma factors"/>
    <property type="match status" value="1"/>
</dbReference>
<evidence type="ECO:0000256" key="4">
    <source>
        <dbReference type="ARBA" id="ARBA00023163"/>
    </source>
</evidence>
<dbReference type="InterPro" id="IPR013249">
    <property type="entry name" value="RNA_pol_sigma70_r4_t2"/>
</dbReference>
<dbReference type="Gene3D" id="1.10.10.10">
    <property type="entry name" value="Winged helix-like DNA-binding domain superfamily/Winged helix DNA-binding domain"/>
    <property type="match status" value="1"/>
</dbReference>
<protein>
    <submittedName>
        <fullName evidence="7">RNA polymerase sigma-70 factor (ECF subfamily)</fullName>
    </submittedName>
</protein>
<dbReference type="Gene3D" id="1.10.1740.10">
    <property type="match status" value="1"/>
</dbReference>
<dbReference type="SUPFAM" id="SSF88659">
    <property type="entry name" value="Sigma3 and sigma4 domains of RNA polymerase sigma factors"/>
    <property type="match status" value="1"/>
</dbReference>
<keyword evidence="4" id="KW-0804">Transcription</keyword>
<dbReference type="InterPro" id="IPR007627">
    <property type="entry name" value="RNA_pol_sigma70_r2"/>
</dbReference>
<dbReference type="InterPro" id="IPR013325">
    <property type="entry name" value="RNA_pol_sigma_r2"/>
</dbReference>
<proteinExistence type="inferred from homology"/>
<keyword evidence="8" id="KW-1185">Reference proteome</keyword>
<dbReference type="Pfam" id="PF04542">
    <property type="entry name" value="Sigma70_r2"/>
    <property type="match status" value="1"/>
</dbReference>
<sequence>MFYVIDCLKLNLTNLSSDDRHLVKSLREEGDMQSCMSAFEQLYNKYHGVLFRTSLKFIKSEELAGEIVQEVFVKLWENRQNLNEDLSFAAYLYTMARNHIFNMLKRSARESRIREQIRMHAATASNSTEDNLLFSEYHAVMNTAIAQLPPQRKRIFIMCRQEGRSYEEVAGTFGISKSTVRDHMVKALKSVREHLYLKTGISMVFGWLIAIFH</sequence>
<dbReference type="AlphaFoldDB" id="A0A4R3KYF1"/>
<dbReference type="CDD" id="cd06171">
    <property type="entry name" value="Sigma70_r4"/>
    <property type="match status" value="1"/>
</dbReference>
<reference evidence="7 8" key="1">
    <citation type="submission" date="2019-03" db="EMBL/GenBank/DDBJ databases">
        <title>Genomic Encyclopedia of Type Strains, Phase IV (KMG-IV): sequencing the most valuable type-strain genomes for metagenomic binning, comparative biology and taxonomic classification.</title>
        <authorList>
            <person name="Goeker M."/>
        </authorList>
    </citation>
    <scope>NUCLEOTIDE SEQUENCE [LARGE SCALE GENOMIC DNA]</scope>
    <source>
        <strain evidence="7 8">DSM 21100</strain>
    </source>
</reference>
<dbReference type="GO" id="GO:0006352">
    <property type="term" value="P:DNA-templated transcription initiation"/>
    <property type="evidence" value="ECO:0007669"/>
    <property type="project" value="InterPro"/>
</dbReference>
<name>A0A4R3KYF1_9SPHI</name>
<evidence type="ECO:0000256" key="1">
    <source>
        <dbReference type="ARBA" id="ARBA00010641"/>
    </source>
</evidence>
<dbReference type="InterPro" id="IPR014284">
    <property type="entry name" value="RNA_pol_sigma-70_dom"/>
</dbReference>
<dbReference type="InterPro" id="IPR014327">
    <property type="entry name" value="RNA_pol_sigma70_bacteroid"/>
</dbReference>